<dbReference type="InterPro" id="IPR036942">
    <property type="entry name" value="Beta-barrel_TonB_sf"/>
</dbReference>
<accession>A0A1I3AEU4</accession>
<sequence length="1058" mass="116347">MNKKFILILVGFLCLAMYSYAQKVIKGKVIDANTGAPISGASVTIKDLNSGGTSTLSDGSYTINVPANGKILIFSYLGYSSKEITLGASNEVNVSLSESSETLEGVMVVAYGTAKKGSYTGSAASIDNKTIKDVPVTSFENALSGRVSGVQVTSSSGQAGATSSIRIRGIGSMNASNEPLYVIDGVPVVSGNAGQMSDYTYATNNIMSSINPSDIESITILKDAAASSLYGSRAANGVVIVTTKRGKTGKPVVSLKSSVGFTPSWATDNYEVAGVQEQTNMLYRIFHDVRTSTGQSEVAGNTYALTQLNNRFNRHGYKFSTTGTTLGENVIISGMTDGMVNREGSYFDWEDALFRTAVYQTNDLAVSGGDQNTTYYSSLSYTKDQGRIKLNDFDRVSGRVNLNQKIGKYVEFFTNVNFARSGQTGFNDTRNTGSNYFFQSRNLLWPFYWPNDYKTGQPFTARFGSLAQNAVYYDTEWENKSITKRITANETVTVKFLPELNLKSVFSYDNSQVSDHIYYSANHFNGAVTKGLVNELTTNTNKWVSSTTLNFNKQFGLHNIGILAGFEAENNRTDFQRSTGTDLPSSALHTVATAGVLSASAYDWGNSIVSGLSRIEYNYNDKYYLSGSFRRDGSSKLGPETRWGNFYSVGGAWKINSEDFMKDLTYISNLRLRASYGVNGTLPSANFGWRTLTGYSAKYMSQAGGSITSIADPNLTWETSYSSNVALEFGLFNNRISGSVEYFNRDSKDLLQDVPISMVTGFNSTLRNVGEINNRGFEVDFGGDIIRKDGLRWSASLNASFIKSKVTKLYSNGTTPAGQDIVWYDPTGGDARAQFIYREGASTLSLWGYEWAGTHPDNGKNVWYMNNSSTADFQYNGRPATYSYSKASFTILGDAMPDVYGGLNTDVAYKGITLALNFNYKIGGKIYDGAFKDVADDGYYWERIRAQEYYDHMWTPTNTAGSLPKLDGNDLTDPMQYSTRQMHDASFFRLKNITLAYNLPKTLLQKVGSTNARIYFNGSNLLTFSKYKIADPEVNQYGTRGWETPFGKTYTFGIELSF</sequence>
<proteinExistence type="inferred from homology"/>
<keyword evidence="11" id="KW-1185">Reference proteome</keyword>
<dbReference type="AlphaFoldDB" id="A0A1I3AEU4"/>
<dbReference type="SUPFAM" id="SSF56935">
    <property type="entry name" value="Porins"/>
    <property type="match status" value="1"/>
</dbReference>
<dbReference type="InterPro" id="IPR039426">
    <property type="entry name" value="TonB-dep_rcpt-like"/>
</dbReference>
<dbReference type="InterPro" id="IPR023997">
    <property type="entry name" value="TonB-dep_OMP_SusC/RagA_CS"/>
</dbReference>
<evidence type="ECO:0000256" key="1">
    <source>
        <dbReference type="ARBA" id="ARBA00004571"/>
    </source>
</evidence>
<dbReference type="SUPFAM" id="SSF49464">
    <property type="entry name" value="Carboxypeptidase regulatory domain-like"/>
    <property type="match status" value="1"/>
</dbReference>
<reference evidence="10 11" key="1">
    <citation type="submission" date="2016-10" db="EMBL/GenBank/DDBJ databases">
        <authorList>
            <person name="de Groot N.N."/>
        </authorList>
    </citation>
    <scope>NUCLEOTIDE SEQUENCE [LARGE SCALE GENOMIC DNA]</scope>
    <source>
        <strain evidence="10 11">DSM 18684</strain>
    </source>
</reference>
<dbReference type="Gene3D" id="2.60.40.1120">
    <property type="entry name" value="Carboxypeptidase-like, regulatory domain"/>
    <property type="match status" value="1"/>
</dbReference>
<protein>
    <submittedName>
        <fullName evidence="10">TonB-linked outer membrane protein, SusC/RagA family</fullName>
    </submittedName>
</protein>
<feature type="signal peptide" evidence="8">
    <location>
        <begin position="1"/>
        <end position="21"/>
    </location>
</feature>
<keyword evidence="5 7" id="KW-0472">Membrane</keyword>
<dbReference type="STRING" id="414048.SAMN04489864_11432"/>
<keyword evidence="6 7" id="KW-0998">Cell outer membrane</keyword>
<dbReference type="InterPro" id="IPR023996">
    <property type="entry name" value="TonB-dep_OMP_SusC/RagA"/>
</dbReference>
<comment type="similarity">
    <text evidence="7">Belongs to the TonB-dependent receptor family.</text>
</comment>
<evidence type="ECO:0000313" key="10">
    <source>
        <dbReference type="EMBL" id="SFH48219.1"/>
    </source>
</evidence>
<keyword evidence="4 7" id="KW-0812">Transmembrane</keyword>
<dbReference type="InterPro" id="IPR008969">
    <property type="entry name" value="CarboxyPept-like_regulatory"/>
</dbReference>
<dbReference type="GO" id="GO:0009279">
    <property type="term" value="C:cell outer membrane"/>
    <property type="evidence" value="ECO:0007669"/>
    <property type="project" value="UniProtKB-SubCell"/>
</dbReference>
<evidence type="ECO:0000256" key="7">
    <source>
        <dbReference type="PROSITE-ProRule" id="PRU01360"/>
    </source>
</evidence>
<evidence type="ECO:0000259" key="9">
    <source>
        <dbReference type="Pfam" id="PF07715"/>
    </source>
</evidence>
<evidence type="ECO:0000256" key="2">
    <source>
        <dbReference type="ARBA" id="ARBA00022448"/>
    </source>
</evidence>
<dbReference type="Pfam" id="PF07715">
    <property type="entry name" value="Plug"/>
    <property type="match status" value="1"/>
</dbReference>
<dbReference type="Gene3D" id="2.40.170.20">
    <property type="entry name" value="TonB-dependent receptor, beta-barrel domain"/>
    <property type="match status" value="1"/>
</dbReference>
<feature type="domain" description="TonB-dependent receptor plug" evidence="9">
    <location>
        <begin position="118"/>
        <end position="238"/>
    </location>
</feature>
<evidence type="ECO:0000256" key="4">
    <source>
        <dbReference type="ARBA" id="ARBA00022692"/>
    </source>
</evidence>
<dbReference type="Gene3D" id="2.170.130.10">
    <property type="entry name" value="TonB-dependent receptor, plug domain"/>
    <property type="match status" value="1"/>
</dbReference>
<dbReference type="Proteomes" id="UP000199666">
    <property type="component" value="Unassembled WGS sequence"/>
</dbReference>
<dbReference type="EMBL" id="FOPP01000014">
    <property type="protein sequence ID" value="SFH48219.1"/>
    <property type="molecule type" value="Genomic_DNA"/>
</dbReference>
<dbReference type="Pfam" id="PF13715">
    <property type="entry name" value="CarbopepD_reg_2"/>
    <property type="match status" value="1"/>
</dbReference>
<comment type="subcellular location">
    <subcellularLocation>
        <location evidence="1 7">Cell outer membrane</location>
        <topology evidence="1 7">Multi-pass membrane protein</topology>
    </subcellularLocation>
</comment>
<dbReference type="PROSITE" id="PS52016">
    <property type="entry name" value="TONB_DEPENDENT_REC_3"/>
    <property type="match status" value="1"/>
</dbReference>
<dbReference type="NCBIfam" id="TIGR04057">
    <property type="entry name" value="SusC_RagA_signa"/>
    <property type="match status" value="1"/>
</dbReference>
<organism evidence="10 11">
    <name type="scientific">Pedobacter insulae</name>
    <dbReference type="NCBI Taxonomy" id="414048"/>
    <lineage>
        <taxon>Bacteria</taxon>
        <taxon>Pseudomonadati</taxon>
        <taxon>Bacteroidota</taxon>
        <taxon>Sphingobacteriia</taxon>
        <taxon>Sphingobacteriales</taxon>
        <taxon>Sphingobacteriaceae</taxon>
        <taxon>Pedobacter</taxon>
    </lineage>
</organism>
<gene>
    <name evidence="10" type="ORF">SAMN04489864_11432</name>
</gene>
<keyword evidence="3 7" id="KW-1134">Transmembrane beta strand</keyword>
<keyword evidence="2 7" id="KW-0813">Transport</keyword>
<evidence type="ECO:0000313" key="11">
    <source>
        <dbReference type="Proteomes" id="UP000199666"/>
    </source>
</evidence>
<evidence type="ECO:0000256" key="5">
    <source>
        <dbReference type="ARBA" id="ARBA00023136"/>
    </source>
</evidence>
<dbReference type="InterPro" id="IPR037066">
    <property type="entry name" value="Plug_dom_sf"/>
</dbReference>
<evidence type="ECO:0000256" key="6">
    <source>
        <dbReference type="ARBA" id="ARBA00023237"/>
    </source>
</evidence>
<keyword evidence="8" id="KW-0732">Signal</keyword>
<dbReference type="InterPro" id="IPR012910">
    <property type="entry name" value="Plug_dom"/>
</dbReference>
<dbReference type="OrthoDB" id="9768177at2"/>
<feature type="chain" id="PRO_5011739011" evidence="8">
    <location>
        <begin position="22"/>
        <end position="1058"/>
    </location>
</feature>
<evidence type="ECO:0000256" key="3">
    <source>
        <dbReference type="ARBA" id="ARBA00022452"/>
    </source>
</evidence>
<evidence type="ECO:0000256" key="8">
    <source>
        <dbReference type="SAM" id="SignalP"/>
    </source>
</evidence>
<dbReference type="NCBIfam" id="TIGR04056">
    <property type="entry name" value="OMP_RagA_SusC"/>
    <property type="match status" value="1"/>
</dbReference>
<dbReference type="RefSeq" id="WP_090997859.1">
    <property type="nucleotide sequence ID" value="NZ_FOPP01000014.1"/>
</dbReference>
<name>A0A1I3AEU4_9SPHI</name>